<dbReference type="InterPro" id="IPR008040">
    <property type="entry name" value="Hydant_A_N"/>
</dbReference>
<dbReference type="HOGENOM" id="CLU_002157_1_2_5"/>
<keyword evidence="5" id="KW-1185">Reference proteome</keyword>
<dbReference type="AlphaFoldDB" id="F1Z9M1"/>
<evidence type="ECO:0000259" key="1">
    <source>
        <dbReference type="Pfam" id="PF01968"/>
    </source>
</evidence>
<evidence type="ECO:0000313" key="4">
    <source>
        <dbReference type="EMBL" id="EGD58721.1"/>
    </source>
</evidence>
<reference evidence="4 5" key="1">
    <citation type="journal article" date="2012" name="J. Bacteriol.">
        <title>Draft Genome Sequence of Novosphingobium nitrogenifigens Y88T.</title>
        <authorList>
            <person name="Strabala T.J."/>
            <person name="Macdonald L."/>
            <person name="Liu V."/>
            <person name="Smit A.M."/>
        </authorList>
    </citation>
    <scope>NUCLEOTIDE SEQUENCE [LARGE SCALE GENOMIC DNA]</scope>
    <source>
        <strain evidence="4 5">DSM 19370</strain>
    </source>
</reference>
<dbReference type="EMBL" id="AEWJ01000041">
    <property type="protein sequence ID" value="EGD58721.1"/>
    <property type="molecule type" value="Genomic_DNA"/>
</dbReference>
<protein>
    <submittedName>
        <fullName evidence="4">5-oxoprolinase (ATP-hydrolyzing)</fullName>
    </submittedName>
</protein>
<feature type="domain" description="Hydantoinase A/oxoprolinase" evidence="1">
    <location>
        <begin position="206"/>
        <end position="497"/>
    </location>
</feature>
<dbReference type="RefSeq" id="WP_008066325.1">
    <property type="nucleotide sequence ID" value="NZ_AQWK01000002.1"/>
</dbReference>
<dbReference type="PANTHER" id="PTHR11365">
    <property type="entry name" value="5-OXOPROLINASE RELATED"/>
    <property type="match status" value="1"/>
</dbReference>
<comment type="caution">
    <text evidence="4">The sequence shown here is derived from an EMBL/GenBank/DDBJ whole genome shotgun (WGS) entry which is preliminary data.</text>
</comment>
<dbReference type="STRING" id="983920.Y88_0779"/>
<dbReference type="GO" id="GO:0017168">
    <property type="term" value="F:5-oxoprolinase (ATP-hydrolyzing) activity"/>
    <property type="evidence" value="ECO:0007669"/>
    <property type="project" value="TreeGrafter"/>
</dbReference>
<dbReference type="InterPro" id="IPR049517">
    <property type="entry name" value="ACX-like_C"/>
</dbReference>
<dbReference type="GO" id="GO:0005829">
    <property type="term" value="C:cytosol"/>
    <property type="evidence" value="ECO:0007669"/>
    <property type="project" value="TreeGrafter"/>
</dbReference>
<dbReference type="SUPFAM" id="SSF53067">
    <property type="entry name" value="Actin-like ATPase domain"/>
    <property type="match status" value="1"/>
</dbReference>
<accession>F1Z9M1</accession>
<dbReference type="PANTHER" id="PTHR11365:SF23">
    <property type="entry name" value="HYPOTHETICAL 5-OXOPROLINASE (EUROFUNG)-RELATED"/>
    <property type="match status" value="1"/>
</dbReference>
<dbReference type="Pfam" id="PF19278">
    <property type="entry name" value="Hydant_A_C"/>
    <property type="match status" value="1"/>
</dbReference>
<name>F1Z9M1_9SPHN</name>
<feature type="domain" description="Hydantoinase/oxoprolinase N-terminal" evidence="2">
    <location>
        <begin position="4"/>
        <end position="185"/>
    </location>
</feature>
<dbReference type="Proteomes" id="UP000004728">
    <property type="component" value="Unassembled WGS sequence"/>
</dbReference>
<proteinExistence type="predicted"/>
<feature type="domain" description="Acetophenone carboxylase-like C-terminal" evidence="3">
    <location>
        <begin position="541"/>
        <end position="680"/>
    </location>
</feature>
<dbReference type="GO" id="GO:0006749">
    <property type="term" value="P:glutathione metabolic process"/>
    <property type="evidence" value="ECO:0007669"/>
    <property type="project" value="TreeGrafter"/>
</dbReference>
<evidence type="ECO:0000259" key="3">
    <source>
        <dbReference type="Pfam" id="PF19278"/>
    </source>
</evidence>
<dbReference type="Pfam" id="PF05378">
    <property type="entry name" value="Hydant_A_N"/>
    <property type="match status" value="1"/>
</dbReference>
<dbReference type="eggNOG" id="COG0145">
    <property type="taxonomic scope" value="Bacteria"/>
</dbReference>
<evidence type="ECO:0000259" key="2">
    <source>
        <dbReference type="Pfam" id="PF05378"/>
    </source>
</evidence>
<sequence length="691" mass="73002">MTYKISVDTGGTFTDVIVSDASGVMTIGKALTTHRRIFEGVHSAIEAAASELDVPVGDLLAQTSLFIYGTTRSTNAIVTKNVARTAFVSTEGFPDILLLKEGGKFNPHDFTQDYPAPFIPRRHTFELPGRISAEGEELTAFDEAAARELAAEIVARGFEAVAVCLLWSVANPAHELRFGEILRSVAPDIPFTLSHQLIPVVREYRRASATAIDASLKPLMQQHLRELEEDLRAAGLVGEILVSTAAGGCSHIDALVSRPIYTIGSGPAMAPIAGRAFARMEDLGDNVIICDTGGTTFDVGLVRDGRITFSRDTWLGPAYTGDLLGISAVDMRSIGAGGGSIAWIDEGGLMRVGPQSAGSEPGPACYGRGGTLPTVSDAAVVLGYFDPDYFLGGRMKLDVAAARAAVGSVAGAVGLSIEETAFRIMSLASDLMVRAIADVTISEGLNPRESTIVAGGGAAGVNIMTIAAELGCERVILPKVASALSASGMQHADIVAEETASLVMQTDRLDIVEVNRVLGTLREKLEGFAASLPDRDMSGARIEYIAEARYLGQVWELDTPLPQVPLPIEGGAELLAETFHQVHERVFAVRDEGSPVEIVNWKARLTVPLAKPVDVAAKADEVTLPPPALTRQCFFGGTEPVTTGIYKPADLAPGRTIVGPAIIEEPTTTLVVYPGTSVMVSGAGNFLLKVR</sequence>
<dbReference type="InParanoid" id="F1Z9M1"/>
<dbReference type="Pfam" id="PF01968">
    <property type="entry name" value="Hydantoinase_A"/>
    <property type="match status" value="1"/>
</dbReference>
<dbReference type="InterPro" id="IPR043129">
    <property type="entry name" value="ATPase_NBD"/>
</dbReference>
<organism evidence="4 5">
    <name type="scientific">Novosphingobium nitrogenifigens DSM 19370</name>
    <dbReference type="NCBI Taxonomy" id="983920"/>
    <lineage>
        <taxon>Bacteria</taxon>
        <taxon>Pseudomonadati</taxon>
        <taxon>Pseudomonadota</taxon>
        <taxon>Alphaproteobacteria</taxon>
        <taxon>Sphingomonadales</taxon>
        <taxon>Sphingomonadaceae</taxon>
        <taxon>Novosphingobium</taxon>
    </lineage>
</organism>
<dbReference type="OrthoDB" id="9759608at2"/>
<evidence type="ECO:0000313" key="5">
    <source>
        <dbReference type="Proteomes" id="UP000004728"/>
    </source>
</evidence>
<gene>
    <name evidence="4" type="ORF">Y88_0779</name>
</gene>
<dbReference type="InterPro" id="IPR002821">
    <property type="entry name" value="Hydantoinase_A"/>
</dbReference>
<dbReference type="InterPro" id="IPR045079">
    <property type="entry name" value="Oxoprolinase-like"/>
</dbReference>